<evidence type="ECO:0000256" key="10">
    <source>
        <dbReference type="PROSITE-ProRule" id="PRU00042"/>
    </source>
</evidence>
<dbReference type="FunFam" id="3.30.160.60:FF:000193">
    <property type="entry name" value="Zinc finger protein 300"/>
    <property type="match status" value="1"/>
</dbReference>
<keyword evidence="3" id="KW-0479">Metal-binding</keyword>
<dbReference type="SUPFAM" id="SSF57667">
    <property type="entry name" value="beta-beta-alpha zinc fingers"/>
    <property type="match status" value="3"/>
</dbReference>
<keyword evidence="7" id="KW-0805">Transcription regulation</keyword>
<evidence type="ECO:0000313" key="14">
    <source>
        <dbReference type="Proteomes" id="UP000518266"/>
    </source>
</evidence>
<gene>
    <name evidence="13" type="ORF">F7725_020405</name>
</gene>
<dbReference type="FunFam" id="3.30.160.60:FF:000624">
    <property type="entry name" value="zinc finger protein 697"/>
    <property type="match status" value="1"/>
</dbReference>
<feature type="domain" description="C2H2-type" evidence="12">
    <location>
        <begin position="328"/>
        <end position="355"/>
    </location>
</feature>
<keyword evidence="8" id="KW-0804">Transcription</keyword>
<dbReference type="PANTHER" id="PTHR16515">
    <property type="entry name" value="PR DOMAIN ZINC FINGER PROTEIN"/>
    <property type="match status" value="1"/>
</dbReference>
<dbReference type="SMART" id="SM00355">
    <property type="entry name" value="ZnF_C2H2"/>
    <property type="match status" value="4"/>
</dbReference>
<evidence type="ECO:0000256" key="3">
    <source>
        <dbReference type="ARBA" id="ARBA00022723"/>
    </source>
</evidence>
<evidence type="ECO:0000256" key="1">
    <source>
        <dbReference type="ARBA" id="ARBA00004123"/>
    </source>
</evidence>
<dbReference type="InterPro" id="IPR036236">
    <property type="entry name" value="Znf_C2H2_sf"/>
</dbReference>
<comment type="caution">
    <text evidence="13">The sequence shown here is derived from an EMBL/GenBank/DDBJ whole genome shotgun (WGS) entry which is preliminary data.</text>
</comment>
<evidence type="ECO:0000313" key="13">
    <source>
        <dbReference type="EMBL" id="KAF3847377.1"/>
    </source>
</evidence>
<keyword evidence="14" id="KW-1185">Reference proteome</keyword>
<accession>A0A7J5YFR9</accession>
<evidence type="ECO:0000256" key="11">
    <source>
        <dbReference type="SAM" id="MobiDB-lite"/>
    </source>
</evidence>
<dbReference type="EMBL" id="JAAKFY010000013">
    <property type="protein sequence ID" value="KAF3847377.1"/>
    <property type="molecule type" value="Genomic_DNA"/>
</dbReference>
<feature type="compositionally biased region" description="Acidic residues" evidence="11">
    <location>
        <begin position="278"/>
        <end position="298"/>
    </location>
</feature>
<dbReference type="Pfam" id="PF00096">
    <property type="entry name" value="zf-C2H2"/>
    <property type="match status" value="2"/>
</dbReference>
<comment type="similarity">
    <text evidence="2">Belongs to the krueppel C2H2-type zinc-finger protein family.</text>
</comment>
<dbReference type="AlphaFoldDB" id="A0A7J5YFR9"/>
<feature type="domain" description="C2H2-type" evidence="12">
    <location>
        <begin position="1"/>
        <end position="28"/>
    </location>
</feature>
<dbReference type="OrthoDB" id="8957348at2759"/>
<reference evidence="13 14" key="1">
    <citation type="submission" date="2020-03" db="EMBL/GenBank/DDBJ databases">
        <title>Dissostichus mawsoni Genome sequencing and assembly.</title>
        <authorList>
            <person name="Park H."/>
        </authorList>
    </citation>
    <scope>NUCLEOTIDE SEQUENCE [LARGE SCALE GENOMIC DNA]</scope>
    <source>
        <strain evidence="13">DM0001</strain>
        <tissue evidence="13">Muscle</tissue>
    </source>
</reference>
<dbReference type="Gene3D" id="3.30.160.60">
    <property type="entry name" value="Classic Zinc Finger"/>
    <property type="match status" value="3"/>
</dbReference>
<dbReference type="Proteomes" id="UP000518266">
    <property type="component" value="Unassembled WGS sequence"/>
</dbReference>
<evidence type="ECO:0000259" key="12">
    <source>
        <dbReference type="PROSITE" id="PS50157"/>
    </source>
</evidence>
<dbReference type="InterPro" id="IPR050331">
    <property type="entry name" value="Zinc_finger"/>
</dbReference>
<evidence type="ECO:0000256" key="8">
    <source>
        <dbReference type="ARBA" id="ARBA00023163"/>
    </source>
</evidence>
<dbReference type="Pfam" id="PF12874">
    <property type="entry name" value="zf-met"/>
    <property type="match status" value="1"/>
</dbReference>
<dbReference type="GO" id="GO:0008270">
    <property type="term" value="F:zinc ion binding"/>
    <property type="evidence" value="ECO:0007669"/>
    <property type="project" value="UniProtKB-KW"/>
</dbReference>
<evidence type="ECO:0000256" key="4">
    <source>
        <dbReference type="ARBA" id="ARBA00022737"/>
    </source>
</evidence>
<feature type="compositionally biased region" description="Basic residues" evidence="11">
    <location>
        <begin position="304"/>
        <end position="318"/>
    </location>
</feature>
<evidence type="ECO:0000256" key="6">
    <source>
        <dbReference type="ARBA" id="ARBA00022833"/>
    </source>
</evidence>
<keyword evidence="5 10" id="KW-0863">Zinc-finger</keyword>
<feature type="region of interest" description="Disordered" evidence="11">
    <location>
        <begin position="264"/>
        <end position="327"/>
    </location>
</feature>
<evidence type="ECO:0000256" key="9">
    <source>
        <dbReference type="ARBA" id="ARBA00023242"/>
    </source>
</evidence>
<evidence type="ECO:0000256" key="7">
    <source>
        <dbReference type="ARBA" id="ARBA00023015"/>
    </source>
</evidence>
<feature type="domain" description="C2H2-type" evidence="12">
    <location>
        <begin position="57"/>
        <end position="84"/>
    </location>
</feature>
<dbReference type="PROSITE" id="PS00028">
    <property type="entry name" value="ZINC_FINGER_C2H2_1"/>
    <property type="match status" value="4"/>
</dbReference>
<evidence type="ECO:0000256" key="5">
    <source>
        <dbReference type="ARBA" id="ARBA00022771"/>
    </source>
</evidence>
<organism evidence="13 14">
    <name type="scientific">Dissostichus mawsoni</name>
    <name type="common">Antarctic cod</name>
    <dbReference type="NCBI Taxonomy" id="36200"/>
    <lineage>
        <taxon>Eukaryota</taxon>
        <taxon>Metazoa</taxon>
        <taxon>Chordata</taxon>
        <taxon>Craniata</taxon>
        <taxon>Vertebrata</taxon>
        <taxon>Euteleostomi</taxon>
        <taxon>Actinopterygii</taxon>
        <taxon>Neopterygii</taxon>
        <taxon>Teleostei</taxon>
        <taxon>Neoteleostei</taxon>
        <taxon>Acanthomorphata</taxon>
        <taxon>Eupercaria</taxon>
        <taxon>Perciformes</taxon>
        <taxon>Notothenioidei</taxon>
        <taxon>Nototheniidae</taxon>
        <taxon>Dissostichus</taxon>
    </lineage>
</organism>
<sequence>MCDLCGKTFLYNCQLQKHQKATHDERHGQVVRRRTREKGNRRVIYRRDRTSVDVTPFSCKTCRKGFDSAGSLRRHEQIHTGQRQHTCPTCGKSFFYKATYDYHQRIHTGERPFVVTCAGRDLEAQVGSILEMMVHATVTEISKVIGGSAETYPEMSSCETENTHGSSEEKVIQFSVFLTSLAQEAVEKICQLFLDCSSLLQLEVRCLMNQTERLNPCFSMFTVGASGDAGVQRSPIIHLWKGRTYEDSVQPVIIKEEGLEALADQASSDSGQYREEPGQDNDGDPDYQMEPDDPDDGDPGLTTRPRRVVKPKSLRGRAKKENQNQQPLSCRLCRKTFTKLLHLKAHQAAHGTNAEKPFCCSQPTRPPSPVMCDLRPAAQLHHRPALSPAAPHGGPAAQLRALWEELQVVQLPEDSPEDAQRGEALLLRHLRTHVHTAQQP</sequence>
<evidence type="ECO:0000256" key="2">
    <source>
        <dbReference type="ARBA" id="ARBA00006991"/>
    </source>
</evidence>
<dbReference type="InterPro" id="IPR013087">
    <property type="entry name" value="Znf_C2H2_type"/>
</dbReference>
<keyword evidence="9" id="KW-0539">Nucleus</keyword>
<keyword evidence="4" id="KW-0677">Repeat</keyword>
<dbReference type="GO" id="GO:0005634">
    <property type="term" value="C:nucleus"/>
    <property type="evidence" value="ECO:0007669"/>
    <property type="project" value="UniProtKB-SubCell"/>
</dbReference>
<dbReference type="PANTHER" id="PTHR16515:SF49">
    <property type="entry name" value="GASTRULA ZINC FINGER PROTEIN XLCGF49.1-LIKE-RELATED"/>
    <property type="match status" value="1"/>
</dbReference>
<dbReference type="GO" id="GO:0010468">
    <property type="term" value="P:regulation of gene expression"/>
    <property type="evidence" value="ECO:0007669"/>
    <property type="project" value="TreeGrafter"/>
</dbReference>
<name>A0A7J5YFR9_DISMA</name>
<proteinExistence type="inferred from homology"/>
<protein>
    <recommendedName>
        <fullName evidence="12">C2H2-type domain-containing protein</fullName>
    </recommendedName>
</protein>
<keyword evidence="6" id="KW-0862">Zinc</keyword>
<comment type="subcellular location">
    <subcellularLocation>
        <location evidence="1">Nucleus</location>
    </subcellularLocation>
</comment>
<dbReference type="PROSITE" id="PS50157">
    <property type="entry name" value="ZINC_FINGER_C2H2_2"/>
    <property type="match status" value="4"/>
</dbReference>
<feature type="domain" description="C2H2-type" evidence="12">
    <location>
        <begin position="85"/>
        <end position="112"/>
    </location>
</feature>